<dbReference type="GO" id="GO:0046872">
    <property type="term" value="F:metal ion binding"/>
    <property type="evidence" value="ECO:0007669"/>
    <property type="project" value="UniProtKB-KW"/>
</dbReference>
<dbReference type="EMBL" id="WTYS01000001">
    <property type="protein sequence ID" value="MXO57389.1"/>
    <property type="molecule type" value="Genomic_DNA"/>
</dbReference>
<dbReference type="PROSITE" id="PS51257">
    <property type="entry name" value="PROKAR_LIPOPROTEIN"/>
    <property type="match status" value="1"/>
</dbReference>
<keyword evidence="2 4" id="KW-0479">Metal-binding</keyword>
<dbReference type="InterPro" id="IPR036909">
    <property type="entry name" value="Cyt_c-like_dom_sf"/>
</dbReference>
<proteinExistence type="predicted"/>
<name>A0A6I4SP18_9SPHN</name>
<dbReference type="SUPFAM" id="SSF46626">
    <property type="entry name" value="Cytochrome c"/>
    <property type="match status" value="1"/>
</dbReference>
<keyword evidence="3 4" id="KW-0408">Iron</keyword>
<protein>
    <recommendedName>
        <fullName evidence="5">Cytochrome c domain-containing protein</fullName>
    </recommendedName>
</protein>
<gene>
    <name evidence="6" type="ORF">GRI36_10910</name>
</gene>
<evidence type="ECO:0000313" key="6">
    <source>
        <dbReference type="EMBL" id="MXO57389.1"/>
    </source>
</evidence>
<reference evidence="6 7" key="1">
    <citation type="submission" date="2019-12" db="EMBL/GenBank/DDBJ databases">
        <title>Genomic-based taxomic classification of the family Erythrobacteraceae.</title>
        <authorList>
            <person name="Xu L."/>
        </authorList>
    </citation>
    <scope>NUCLEOTIDE SEQUENCE [LARGE SCALE GENOMIC DNA]</scope>
    <source>
        <strain evidence="6 7">JCM 17802</strain>
    </source>
</reference>
<dbReference type="OrthoDB" id="7596428at2"/>
<dbReference type="Gene3D" id="1.10.760.10">
    <property type="entry name" value="Cytochrome c-like domain"/>
    <property type="match status" value="1"/>
</dbReference>
<keyword evidence="7" id="KW-1185">Reference proteome</keyword>
<evidence type="ECO:0000256" key="4">
    <source>
        <dbReference type="PROSITE-ProRule" id="PRU00433"/>
    </source>
</evidence>
<organism evidence="6 7">
    <name type="scientific">Pontixanthobacter gangjinensis</name>
    <dbReference type="NCBI Taxonomy" id="1028742"/>
    <lineage>
        <taxon>Bacteria</taxon>
        <taxon>Pseudomonadati</taxon>
        <taxon>Pseudomonadota</taxon>
        <taxon>Alphaproteobacteria</taxon>
        <taxon>Sphingomonadales</taxon>
        <taxon>Erythrobacteraceae</taxon>
        <taxon>Pontixanthobacter</taxon>
    </lineage>
</organism>
<dbReference type="GO" id="GO:0020037">
    <property type="term" value="F:heme binding"/>
    <property type="evidence" value="ECO:0007669"/>
    <property type="project" value="InterPro"/>
</dbReference>
<evidence type="ECO:0000259" key="5">
    <source>
        <dbReference type="PROSITE" id="PS51007"/>
    </source>
</evidence>
<evidence type="ECO:0000256" key="3">
    <source>
        <dbReference type="ARBA" id="ARBA00023004"/>
    </source>
</evidence>
<accession>A0A6I4SP18</accession>
<comment type="caution">
    <text evidence="6">The sequence shown here is derived from an EMBL/GenBank/DDBJ whole genome shotgun (WGS) entry which is preliminary data.</text>
</comment>
<dbReference type="AlphaFoldDB" id="A0A6I4SP18"/>
<evidence type="ECO:0000256" key="2">
    <source>
        <dbReference type="ARBA" id="ARBA00022723"/>
    </source>
</evidence>
<sequence length="131" mass="14002">MRKITLICGISALAACQADRPNPVVSASMSDANMALDAGLSVQAKAGYDLSEALCSGCHAIVSNQLSPNPESPGFEAIANTEGLTLVTLKDWLRDSHNYPEKMNFEVVDEDVDALAAYIITLRSNDYQPAI</sequence>
<keyword evidence="1 4" id="KW-0349">Heme</keyword>
<dbReference type="GO" id="GO:0009055">
    <property type="term" value="F:electron transfer activity"/>
    <property type="evidence" value="ECO:0007669"/>
    <property type="project" value="InterPro"/>
</dbReference>
<dbReference type="Proteomes" id="UP000468943">
    <property type="component" value="Unassembled WGS sequence"/>
</dbReference>
<dbReference type="Pfam" id="PF00034">
    <property type="entry name" value="Cytochrom_C"/>
    <property type="match status" value="1"/>
</dbReference>
<feature type="domain" description="Cytochrome c" evidence="5">
    <location>
        <begin position="42"/>
        <end position="123"/>
    </location>
</feature>
<dbReference type="PROSITE" id="PS51007">
    <property type="entry name" value="CYTC"/>
    <property type="match status" value="1"/>
</dbReference>
<evidence type="ECO:0000256" key="1">
    <source>
        <dbReference type="ARBA" id="ARBA00022617"/>
    </source>
</evidence>
<dbReference type="InterPro" id="IPR009056">
    <property type="entry name" value="Cyt_c-like_dom"/>
</dbReference>
<evidence type="ECO:0000313" key="7">
    <source>
        <dbReference type="Proteomes" id="UP000468943"/>
    </source>
</evidence>